<reference evidence="2 3" key="1">
    <citation type="submission" date="2016-01" db="EMBL/GenBank/DDBJ databases">
        <title>Complete genome and mega plasmid sequence of Sphingomonas panacis DCY99 elicits systemic resistance in rice to Xanthomonas oryzae.</title>
        <authorList>
            <person name="Kim Y.J."/>
            <person name="Yang D.C."/>
            <person name="Sing P."/>
        </authorList>
    </citation>
    <scope>NUCLEOTIDE SEQUENCE [LARGE SCALE GENOMIC DNA]</scope>
    <source>
        <strain evidence="2 3">DCY99</strain>
    </source>
</reference>
<protein>
    <submittedName>
        <fullName evidence="2">Rod shape-determining protein MreD</fullName>
    </submittedName>
</protein>
<dbReference type="STRING" id="1560345.AWL63_15310"/>
<sequence>MRSPRRRGPFDETPDSRVGRLLPALSVMAGSCVTIWPTIASFPFLPPVGLLMLLAWRLIRREAIPVWAPLALGMFDDLLSGQPFGLGITTWTLCFFMIDMIDERLVFRDFWQNWLIAAGGTAFYLICGRLVAVPFGTHVDTVLLLQVLTSVLLFPVISLLCAWLDRDYEPA</sequence>
<proteinExistence type="predicted"/>
<evidence type="ECO:0000313" key="3">
    <source>
        <dbReference type="Proteomes" id="UP000094256"/>
    </source>
</evidence>
<keyword evidence="1" id="KW-0812">Transmembrane</keyword>
<evidence type="ECO:0000313" key="2">
    <source>
        <dbReference type="EMBL" id="AOH85122.1"/>
    </source>
</evidence>
<dbReference type="AlphaFoldDB" id="A0A1B3ZCH0"/>
<name>A0A1B3ZCH0_9SPHN</name>
<keyword evidence="1" id="KW-0472">Membrane</keyword>
<dbReference type="RefSeq" id="WP_069205668.1">
    <property type="nucleotide sequence ID" value="NZ_CP014168.1"/>
</dbReference>
<keyword evidence="3" id="KW-1185">Reference proteome</keyword>
<dbReference type="EMBL" id="CP014168">
    <property type="protein sequence ID" value="AOH85122.1"/>
    <property type="molecule type" value="Genomic_DNA"/>
</dbReference>
<dbReference type="Proteomes" id="UP000094256">
    <property type="component" value="Chromosome"/>
</dbReference>
<dbReference type="PROSITE" id="PS51257">
    <property type="entry name" value="PROKAR_LIPOPROTEIN"/>
    <property type="match status" value="1"/>
</dbReference>
<gene>
    <name evidence="2" type="ORF">AWL63_15310</name>
</gene>
<accession>A0A1B3ZCH0</accession>
<organism evidence="2 3">
    <name type="scientific">Sphingomonas panacis</name>
    <dbReference type="NCBI Taxonomy" id="1560345"/>
    <lineage>
        <taxon>Bacteria</taxon>
        <taxon>Pseudomonadati</taxon>
        <taxon>Pseudomonadota</taxon>
        <taxon>Alphaproteobacteria</taxon>
        <taxon>Sphingomonadales</taxon>
        <taxon>Sphingomonadaceae</taxon>
        <taxon>Sphingomonas</taxon>
    </lineage>
</organism>
<feature type="transmembrane region" description="Helical" evidence="1">
    <location>
        <begin position="113"/>
        <end position="131"/>
    </location>
</feature>
<dbReference type="OrthoDB" id="7426601at2"/>
<dbReference type="KEGG" id="span:AWL63_15310"/>
<feature type="transmembrane region" description="Helical" evidence="1">
    <location>
        <begin position="21"/>
        <end position="45"/>
    </location>
</feature>
<feature type="transmembrane region" description="Helical" evidence="1">
    <location>
        <begin position="143"/>
        <end position="164"/>
    </location>
</feature>
<feature type="transmembrane region" description="Helical" evidence="1">
    <location>
        <begin position="84"/>
        <end position="101"/>
    </location>
</feature>
<evidence type="ECO:0000256" key="1">
    <source>
        <dbReference type="SAM" id="Phobius"/>
    </source>
</evidence>
<keyword evidence="1" id="KW-1133">Transmembrane helix</keyword>